<dbReference type="EMBL" id="QGTL01000011">
    <property type="protein sequence ID" value="PWV71102.1"/>
    <property type="molecule type" value="Genomic_DNA"/>
</dbReference>
<dbReference type="Gene3D" id="3.40.50.880">
    <property type="match status" value="1"/>
</dbReference>
<dbReference type="PROSITE" id="PS00041">
    <property type="entry name" value="HTH_ARAC_FAMILY_1"/>
    <property type="match status" value="1"/>
</dbReference>
<feature type="domain" description="HTH araC/xylS-type" evidence="4">
    <location>
        <begin position="218"/>
        <end position="316"/>
    </location>
</feature>
<dbReference type="SMART" id="SM00342">
    <property type="entry name" value="HTH_ARAC"/>
    <property type="match status" value="1"/>
</dbReference>
<keyword evidence="2" id="KW-0238">DNA-binding</keyword>
<accession>A0A317N7Y4</accession>
<organism evidence="5 6">
    <name type="scientific">Nocardia neocaledoniensis</name>
    <dbReference type="NCBI Taxonomy" id="236511"/>
    <lineage>
        <taxon>Bacteria</taxon>
        <taxon>Bacillati</taxon>
        <taxon>Actinomycetota</taxon>
        <taxon>Actinomycetes</taxon>
        <taxon>Mycobacteriales</taxon>
        <taxon>Nocardiaceae</taxon>
        <taxon>Nocardia</taxon>
    </lineage>
</organism>
<evidence type="ECO:0000256" key="3">
    <source>
        <dbReference type="ARBA" id="ARBA00023163"/>
    </source>
</evidence>
<dbReference type="AlphaFoldDB" id="A0A317N7Y4"/>
<dbReference type="InterPro" id="IPR009057">
    <property type="entry name" value="Homeodomain-like_sf"/>
</dbReference>
<dbReference type="GO" id="GO:0043565">
    <property type="term" value="F:sequence-specific DNA binding"/>
    <property type="evidence" value="ECO:0007669"/>
    <property type="project" value="InterPro"/>
</dbReference>
<dbReference type="InterPro" id="IPR018060">
    <property type="entry name" value="HTH_AraC"/>
</dbReference>
<dbReference type="InterPro" id="IPR029062">
    <property type="entry name" value="Class_I_gatase-like"/>
</dbReference>
<dbReference type="SUPFAM" id="SSF52317">
    <property type="entry name" value="Class I glutamine amidotransferase-like"/>
    <property type="match status" value="1"/>
</dbReference>
<dbReference type="Proteomes" id="UP000246410">
    <property type="component" value="Unassembled WGS sequence"/>
</dbReference>
<dbReference type="SUPFAM" id="SSF46689">
    <property type="entry name" value="Homeodomain-like"/>
    <property type="match status" value="2"/>
</dbReference>
<dbReference type="InterPro" id="IPR018062">
    <property type="entry name" value="HTH_AraC-typ_CS"/>
</dbReference>
<keyword evidence="3" id="KW-0804">Transcription</keyword>
<comment type="caution">
    <text evidence="5">The sequence shown here is derived from an EMBL/GenBank/DDBJ whole genome shotgun (WGS) entry which is preliminary data.</text>
</comment>
<dbReference type="RefSeq" id="WP_110040197.1">
    <property type="nucleotide sequence ID" value="NZ_QGTL01000011.1"/>
</dbReference>
<dbReference type="PANTHER" id="PTHR43130:SF3">
    <property type="entry name" value="HTH-TYPE TRANSCRIPTIONAL REGULATOR RV1931C"/>
    <property type="match status" value="1"/>
</dbReference>
<gene>
    <name evidence="5" type="ORF">DFR69_11191</name>
</gene>
<evidence type="ECO:0000313" key="6">
    <source>
        <dbReference type="Proteomes" id="UP000246410"/>
    </source>
</evidence>
<evidence type="ECO:0000256" key="2">
    <source>
        <dbReference type="ARBA" id="ARBA00023125"/>
    </source>
</evidence>
<dbReference type="Gene3D" id="1.10.10.60">
    <property type="entry name" value="Homeodomain-like"/>
    <property type="match status" value="1"/>
</dbReference>
<evidence type="ECO:0000259" key="4">
    <source>
        <dbReference type="PROSITE" id="PS01124"/>
    </source>
</evidence>
<dbReference type="Pfam" id="PF12833">
    <property type="entry name" value="HTH_18"/>
    <property type="match status" value="1"/>
</dbReference>
<keyword evidence="6" id="KW-1185">Reference proteome</keyword>
<sequence length="330" mass="35021">MSARTVVVIGYDGAELLDLSCVTTTLALANRIGVDPAYRVELATRGGRTITCDSGLRLHGEARLEQITGPLDTLVVSGGLGHQDAARDTALVAHVRRLAAVSRRVASVCTGASVLAAAGLLDGKRATTHWITAGELAAEYPEITVDSEPIYIRDGRVSTAAGMTSAIDLMLDFVEEDHGAEPARQVARGLVTYLQRPGSQAQMSMFLAQPQAEHALVRRVTAHIAAHLADDLSTAALAAREGVSARHLTRLFGRYLGVTPGRHIRRARVEAAAQLLVHTTTPVAAIASRCGFGTAESLRQAFVRQFGVAPAHYRATLARHGDTGTVRSSR</sequence>
<proteinExistence type="predicted"/>
<dbReference type="PROSITE" id="PS01124">
    <property type="entry name" value="HTH_ARAC_FAMILY_2"/>
    <property type="match status" value="1"/>
</dbReference>
<evidence type="ECO:0000256" key="1">
    <source>
        <dbReference type="ARBA" id="ARBA00023015"/>
    </source>
</evidence>
<dbReference type="InterPro" id="IPR052158">
    <property type="entry name" value="INH-QAR"/>
</dbReference>
<name>A0A317N7Y4_9NOCA</name>
<dbReference type="GO" id="GO:0003700">
    <property type="term" value="F:DNA-binding transcription factor activity"/>
    <property type="evidence" value="ECO:0007669"/>
    <property type="project" value="InterPro"/>
</dbReference>
<reference evidence="5 6" key="1">
    <citation type="submission" date="2018-05" db="EMBL/GenBank/DDBJ databases">
        <title>Genomic Encyclopedia of Type Strains, Phase IV (KMG-IV): sequencing the most valuable type-strain genomes for metagenomic binning, comparative biology and taxonomic classification.</title>
        <authorList>
            <person name="Goeker M."/>
        </authorList>
    </citation>
    <scope>NUCLEOTIDE SEQUENCE [LARGE SCALE GENOMIC DNA]</scope>
    <source>
        <strain evidence="5 6">DSM 44717</strain>
    </source>
</reference>
<dbReference type="CDD" id="cd03137">
    <property type="entry name" value="GATase1_AraC_1"/>
    <property type="match status" value="1"/>
</dbReference>
<protein>
    <submittedName>
        <fullName evidence="5">Transcriptional regulator GlxA family with amidase domain</fullName>
    </submittedName>
</protein>
<dbReference type="Pfam" id="PF01965">
    <property type="entry name" value="DJ-1_PfpI"/>
    <property type="match status" value="1"/>
</dbReference>
<evidence type="ECO:0000313" key="5">
    <source>
        <dbReference type="EMBL" id="PWV71102.1"/>
    </source>
</evidence>
<dbReference type="InterPro" id="IPR002818">
    <property type="entry name" value="DJ-1/PfpI"/>
</dbReference>
<dbReference type="PANTHER" id="PTHR43130">
    <property type="entry name" value="ARAC-FAMILY TRANSCRIPTIONAL REGULATOR"/>
    <property type="match status" value="1"/>
</dbReference>
<keyword evidence="1" id="KW-0805">Transcription regulation</keyword>